<dbReference type="GO" id="GO:0015920">
    <property type="term" value="P:lipopolysaccharide transport"/>
    <property type="evidence" value="ECO:0007669"/>
    <property type="project" value="TreeGrafter"/>
</dbReference>
<evidence type="ECO:0000256" key="1">
    <source>
        <dbReference type="ARBA" id="ARBA00004651"/>
    </source>
</evidence>
<organism evidence="13 14">
    <name type="scientific">Cellvibrio polysaccharolyticus</name>
    <dbReference type="NCBI Taxonomy" id="2082724"/>
    <lineage>
        <taxon>Bacteria</taxon>
        <taxon>Pseudomonadati</taxon>
        <taxon>Pseudomonadota</taxon>
        <taxon>Gammaproteobacteria</taxon>
        <taxon>Cellvibrionales</taxon>
        <taxon>Cellvibrionaceae</taxon>
        <taxon>Cellvibrio</taxon>
    </lineage>
</organism>
<comment type="similarity">
    <text evidence="2 11">Belongs to the ABC-2 integral membrane protein family.</text>
</comment>
<dbReference type="PRINTS" id="PR00164">
    <property type="entry name" value="ABC2TRNSPORT"/>
</dbReference>
<dbReference type="GO" id="GO:0140359">
    <property type="term" value="F:ABC-type transporter activity"/>
    <property type="evidence" value="ECO:0007669"/>
    <property type="project" value="InterPro"/>
</dbReference>
<feature type="transmembrane region" description="Helical" evidence="11">
    <location>
        <begin position="176"/>
        <end position="193"/>
    </location>
</feature>
<evidence type="ECO:0000256" key="6">
    <source>
        <dbReference type="ARBA" id="ARBA00022692"/>
    </source>
</evidence>
<feature type="domain" description="ABC transmembrane type-2" evidence="12">
    <location>
        <begin position="29"/>
        <end position="254"/>
    </location>
</feature>
<keyword evidence="7" id="KW-0972">Capsule biogenesis/degradation</keyword>
<evidence type="ECO:0000256" key="7">
    <source>
        <dbReference type="ARBA" id="ARBA00022903"/>
    </source>
</evidence>
<feature type="transmembrane region" description="Helical" evidence="11">
    <location>
        <begin position="230"/>
        <end position="251"/>
    </location>
</feature>
<feature type="transmembrane region" description="Helical" evidence="11">
    <location>
        <begin position="67"/>
        <end position="85"/>
    </location>
</feature>
<keyword evidence="9" id="KW-0625">Polysaccharide transport</keyword>
<keyword evidence="8 11" id="KW-1133">Transmembrane helix</keyword>
<dbReference type="GO" id="GO:0015774">
    <property type="term" value="P:polysaccharide transport"/>
    <property type="evidence" value="ECO:0007669"/>
    <property type="project" value="UniProtKB-KW"/>
</dbReference>
<name>A0A928V4W9_9GAMM</name>
<dbReference type="EMBL" id="PRDL01000001">
    <property type="protein sequence ID" value="MBE8718861.1"/>
    <property type="molecule type" value="Genomic_DNA"/>
</dbReference>
<dbReference type="PANTHER" id="PTHR30413">
    <property type="entry name" value="INNER MEMBRANE TRANSPORT PERMEASE"/>
    <property type="match status" value="1"/>
</dbReference>
<evidence type="ECO:0000256" key="3">
    <source>
        <dbReference type="ARBA" id="ARBA00022448"/>
    </source>
</evidence>
<reference evidence="13" key="1">
    <citation type="submission" date="2018-07" db="EMBL/GenBank/DDBJ databases">
        <title>Genome assembly of strain Ka43.</title>
        <authorList>
            <person name="Kukolya J."/>
            <person name="Nagy I."/>
            <person name="Horvath B."/>
            <person name="Toth A."/>
        </authorList>
    </citation>
    <scope>NUCLEOTIDE SEQUENCE</scope>
    <source>
        <strain evidence="13">KB43</strain>
    </source>
</reference>
<keyword evidence="3 11" id="KW-0813">Transport</keyword>
<evidence type="ECO:0000313" key="13">
    <source>
        <dbReference type="EMBL" id="MBE8718861.1"/>
    </source>
</evidence>
<dbReference type="Pfam" id="PF01061">
    <property type="entry name" value="ABC2_membrane"/>
    <property type="match status" value="1"/>
</dbReference>
<comment type="caution">
    <text evidence="13">The sequence shown here is derived from an EMBL/GenBank/DDBJ whole genome shotgun (WGS) entry which is preliminary data.</text>
</comment>
<dbReference type="Proteomes" id="UP000652567">
    <property type="component" value="Unassembled WGS sequence"/>
</dbReference>
<evidence type="ECO:0000313" key="14">
    <source>
        <dbReference type="Proteomes" id="UP000652567"/>
    </source>
</evidence>
<accession>A0A928V4W9</accession>
<dbReference type="InterPro" id="IPR000412">
    <property type="entry name" value="ABC_2_transport"/>
</dbReference>
<keyword evidence="4 11" id="KW-1003">Cell membrane</keyword>
<dbReference type="AlphaFoldDB" id="A0A928V4W9"/>
<keyword evidence="6 11" id="KW-0812">Transmembrane</keyword>
<feature type="transmembrane region" description="Helical" evidence="11">
    <location>
        <begin position="28"/>
        <end position="55"/>
    </location>
</feature>
<sequence length="262" mass="29770">MPMNVWRYRQLVAAVTRREIQGKYRGSWLGALWSLLIPLSLLAIYTFVFGVIFQARWPSSNGLDENFAALLFCGIIIHGFFAEVMTRSPRLIVENSNYVKRVVFPLDILAWTTTFSALFHFCISLVILFGFVLIWANGLFWTILLVPVILLPLVILLIGLSWLLSSMGVYLRDLQYVCNFLATALIFLSPVFYPMSAVPDSFATAMRINPLTFYIDAMRDVVVLGVMPDWSAYTVALVISVVIFILGYLFFNRVRHGFADVL</sequence>
<evidence type="ECO:0000256" key="5">
    <source>
        <dbReference type="ARBA" id="ARBA00022597"/>
    </source>
</evidence>
<dbReference type="PROSITE" id="PS51012">
    <property type="entry name" value="ABC_TM2"/>
    <property type="match status" value="1"/>
</dbReference>
<dbReference type="InterPro" id="IPR013525">
    <property type="entry name" value="ABC2_TM"/>
</dbReference>
<evidence type="ECO:0000256" key="2">
    <source>
        <dbReference type="ARBA" id="ARBA00007783"/>
    </source>
</evidence>
<comment type="subcellular location">
    <subcellularLocation>
        <location evidence="11">Cell inner membrane</location>
        <topology evidence="11">Multi-pass membrane protein</topology>
    </subcellularLocation>
    <subcellularLocation>
        <location evidence="1">Cell membrane</location>
        <topology evidence="1">Multi-pass membrane protein</topology>
    </subcellularLocation>
</comment>
<dbReference type="InterPro" id="IPR047817">
    <property type="entry name" value="ABC2_TM_bact-type"/>
</dbReference>
<keyword evidence="10 11" id="KW-0472">Membrane</keyword>
<evidence type="ECO:0000256" key="4">
    <source>
        <dbReference type="ARBA" id="ARBA00022475"/>
    </source>
</evidence>
<keyword evidence="14" id="KW-1185">Reference proteome</keyword>
<protein>
    <recommendedName>
        <fullName evidence="11">Transport permease protein</fullName>
    </recommendedName>
</protein>
<dbReference type="GO" id="GO:0043190">
    <property type="term" value="C:ATP-binding cassette (ABC) transporter complex"/>
    <property type="evidence" value="ECO:0007669"/>
    <property type="project" value="InterPro"/>
</dbReference>
<feature type="transmembrane region" description="Helical" evidence="11">
    <location>
        <begin position="140"/>
        <end position="164"/>
    </location>
</feature>
<gene>
    <name evidence="13" type="ORF">C4F51_16935</name>
</gene>
<evidence type="ECO:0000256" key="8">
    <source>
        <dbReference type="ARBA" id="ARBA00022989"/>
    </source>
</evidence>
<keyword evidence="5" id="KW-0762">Sugar transport</keyword>
<feature type="transmembrane region" description="Helical" evidence="11">
    <location>
        <begin position="106"/>
        <end position="134"/>
    </location>
</feature>
<evidence type="ECO:0000256" key="10">
    <source>
        <dbReference type="ARBA" id="ARBA00023136"/>
    </source>
</evidence>
<evidence type="ECO:0000259" key="12">
    <source>
        <dbReference type="PROSITE" id="PS51012"/>
    </source>
</evidence>
<evidence type="ECO:0000256" key="11">
    <source>
        <dbReference type="RuleBase" id="RU361157"/>
    </source>
</evidence>
<dbReference type="PIRSF" id="PIRSF006648">
    <property type="entry name" value="DrrB"/>
    <property type="match status" value="1"/>
</dbReference>
<proteinExistence type="inferred from homology"/>
<dbReference type="PANTHER" id="PTHR30413:SF10">
    <property type="entry name" value="CAPSULE POLYSACCHARIDE EXPORT INNER-MEMBRANE PROTEIN CTRC"/>
    <property type="match status" value="1"/>
</dbReference>
<evidence type="ECO:0000256" key="9">
    <source>
        <dbReference type="ARBA" id="ARBA00023047"/>
    </source>
</evidence>